<comment type="caution">
    <text evidence="2">The sequence shown here is derived from an EMBL/GenBank/DDBJ whole genome shotgun (WGS) entry which is preliminary data.</text>
</comment>
<sequence length="790" mass="90892">MKNIQYQQKAVSELVEKTIGLLSLSGNRHTLVFKAPTGSGKTVMASDMLMRLNDELTERPDAPFTEVAYIWIAPNKLHEQSYFKMKNYFTETKILRPMIYDELDHSIEGYIHPGEILFVNWESINKDNAVIVRETELSASLYDITRRTQEDNGIPIIVIIDEEHMFGSRNARKSEKVLSNICPKVEIRISATPLPESTAKAEEQVTVPRERVIAEQMIKESVILNPALEFNPMLGTLNQQLINLALKKREELADAYRKEGVDINPLLLIQLPNDGEAMTGDDNSVKEEVLTYLDSIKGINVANGKLAIWLSNEKTDNLQTIANPDDITEVLLFKQAIALGWDCPRAAVLLIFRKIESFTFSAQTVGRILRMPEQRFYQNDMLNRGYVYTNLSKDIIEIVKDDMDYLSSLHAVRRMNLNNVSLISEYNERTSADRNRLGSDFKKILMETFERNWLVTNFMPSLFTAAELDGIPEEEISEEDRVSQTYKNRKTVEDKINFNVKSIGIEIVEDLSITGEVGQTMIRNKAKYVRTMQELNAAYMAFCAKMLGSGYEKVSIKTLAVALLEVMEDLFELFESEAIKVILYHGNRPKFADIIERALKQYAIILQRRRAAYRAKGYVKYTWEVPADRFYKEDTNRVCPKIENHALMPYIQENRVSSPEQKFTAFLEENKEYIDWWYKNGDSGKQHYAISYTNVDGNKALFYVDFVIRMKNGQVFLFDTKSEDSDKNAPCKHNALIDYIHNEENADKHLKGGVIIQTKNGENWKYCPMKIENTTDISSWDSFHPDEYKA</sequence>
<protein>
    <submittedName>
        <fullName evidence="2">DEAD/DEAH box helicase family protein</fullName>
    </submittedName>
</protein>
<dbReference type="GO" id="GO:0003677">
    <property type="term" value="F:DNA binding"/>
    <property type="evidence" value="ECO:0007669"/>
    <property type="project" value="InterPro"/>
</dbReference>
<dbReference type="Proteomes" id="UP001213646">
    <property type="component" value="Unassembled WGS sequence"/>
</dbReference>
<evidence type="ECO:0000313" key="2">
    <source>
        <dbReference type="EMBL" id="MDC7148121.1"/>
    </source>
</evidence>
<dbReference type="EMBL" id="JAQPYX010000014">
    <property type="protein sequence ID" value="MDC7148121.1"/>
    <property type="molecule type" value="Genomic_DNA"/>
</dbReference>
<dbReference type="Gene3D" id="3.40.50.300">
    <property type="entry name" value="P-loop containing nucleotide triphosphate hydrolases"/>
    <property type="match status" value="2"/>
</dbReference>
<dbReference type="InterPro" id="IPR027417">
    <property type="entry name" value="P-loop_NTPase"/>
</dbReference>
<reference evidence="2" key="1">
    <citation type="submission" date="2023-01" db="EMBL/GenBank/DDBJ databases">
        <title>Exploring GABA producing Bacteroides strains toward improving mental health.</title>
        <authorList>
            <person name="Yousuf B."/>
            <person name="Bouhlel N.E."/>
            <person name="Mottawea W."/>
            <person name="Hammami R."/>
        </authorList>
    </citation>
    <scope>NUCLEOTIDE SEQUENCE</scope>
    <source>
        <strain evidence="2">UO.H1047</strain>
    </source>
</reference>
<name>A0AAW6I074_9BACT</name>
<dbReference type="Pfam" id="PF04851">
    <property type="entry name" value="ResIII"/>
    <property type="match status" value="1"/>
</dbReference>
<keyword evidence="2" id="KW-0347">Helicase</keyword>
<keyword evidence="2" id="KW-0547">Nucleotide-binding</keyword>
<dbReference type="GO" id="GO:0016787">
    <property type="term" value="F:hydrolase activity"/>
    <property type="evidence" value="ECO:0007669"/>
    <property type="project" value="InterPro"/>
</dbReference>
<keyword evidence="2" id="KW-0067">ATP-binding</keyword>
<accession>A0AAW6I074</accession>
<organism evidence="2 3">
    <name type="scientific">Parabacteroides johnsonii</name>
    <dbReference type="NCBI Taxonomy" id="387661"/>
    <lineage>
        <taxon>Bacteria</taxon>
        <taxon>Pseudomonadati</taxon>
        <taxon>Bacteroidota</taxon>
        <taxon>Bacteroidia</taxon>
        <taxon>Bacteroidales</taxon>
        <taxon>Tannerellaceae</taxon>
        <taxon>Parabacteroides</taxon>
    </lineage>
</organism>
<evidence type="ECO:0000259" key="1">
    <source>
        <dbReference type="Pfam" id="PF04851"/>
    </source>
</evidence>
<gene>
    <name evidence="2" type="ORF">PQG89_01575</name>
</gene>
<dbReference type="RefSeq" id="WP_005807161.1">
    <property type="nucleotide sequence ID" value="NZ_JAQPYW010000206.1"/>
</dbReference>
<dbReference type="GO" id="GO:0004386">
    <property type="term" value="F:helicase activity"/>
    <property type="evidence" value="ECO:0007669"/>
    <property type="project" value="UniProtKB-KW"/>
</dbReference>
<dbReference type="GO" id="GO:0005524">
    <property type="term" value="F:ATP binding"/>
    <property type="evidence" value="ECO:0007669"/>
    <property type="project" value="InterPro"/>
</dbReference>
<feature type="domain" description="Helicase/UvrB N-terminal" evidence="1">
    <location>
        <begin position="5"/>
        <end position="193"/>
    </location>
</feature>
<proteinExistence type="predicted"/>
<dbReference type="SUPFAM" id="SSF52540">
    <property type="entry name" value="P-loop containing nucleoside triphosphate hydrolases"/>
    <property type="match status" value="2"/>
</dbReference>
<dbReference type="InterPro" id="IPR006935">
    <property type="entry name" value="Helicase/UvrB_N"/>
</dbReference>
<evidence type="ECO:0000313" key="3">
    <source>
        <dbReference type="Proteomes" id="UP001213646"/>
    </source>
</evidence>
<dbReference type="AlphaFoldDB" id="A0AAW6I074"/>
<keyword evidence="2" id="KW-0378">Hydrolase</keyword>